<dbReference type="EMBL" id="JBCEZU010000056">
    <property type="protein sequence ID" value="KAK9534633.1"/>
    <property type="molecule type" value="Genomic_DNA"/>
</dbReference>
<dbReference type="Proteomes" id="UP001488805">
    <property type="component" value="Unassembled WGS sequence"/>
</dbReference>
<gene>
    <name evidence="1" type="ORF">VZT92_007066</name>
</gene>
<evidence type="ECO:0000313" key="2">
    <source>
        <dbReference type="Proteomes" id="UP001488805"/>
    </source>
</evidence>
<protein>
    <submittedName>
        <fullName evidence="1">Uncharacterized protein</fullName>
    </submittedName>
</protein>
<comment type="caution">
    <text evidence="1">The sequence shown here is derived from an EMBL/GenBank/DDBJ whole genome shotgun (WGS) entry which is preliminary data.</text>
</comment>
<evidence type="ECO:0000313" key="1">
    <source>
        <dbReference type="EMBL" id="KAK9534633.1"/>
    </source>
</evidence>
<keyword evidence="2" id="KW-1185">Reference proteome</keyword>
<dbReference type="AlphaFoldDB" id="A0AAW1FKD2"/>
<reference evidence="1 2" key="1">
    <citation type="journal article" date="2024" name="Genome Biol. Evol.">
        <title>Chromosome-level genome assembly of the viviparous eelpout Zoarces viviparus.</title>
        <authorList>
            <person name="Fuhrmann N."/>
            <person name="Brasseur M.V."/>
            <person name="Bakowski C.E."/>
            <person name="Podsiadlowski L."/>
            <person name="Prost S."/>
            <person name="Krehenwinkel H."/>
            <person name="Mayer C."/>
        </authorList>
    </citation>
    <scope>NUCLEOTIDE SEQUENCE [LARGE SCALE GENOMIC DNA]</scope>
    <source>
        <strain evidence="1">NO-MEL_2022_Ind0_liver</strain>
    </source>
</reference>
<proteinExistence type="predicted"/>
<sequence>MGSAVTARRRGGFKYFRVPQVTLPIAGGPDEDMSLHSTLYSSGLEGFVTSSEEKGARDWTQPVSRV</sequence>
<organism evidence="1 2">
    <name type="scientific">Zoarces viviparus</name>
    <name type="common">Viviparous eelpout</name>
    <name type="synonym">Blennius viviparus</name>
    <dbReference type="NCBI Taxonomy" id="48416"/>
    <lineage>
        <taxon>Eukaryota</taxon>
        <taxon>Metazoa</taxon>
        <taxon>Chordata</taxon>
        <taxon>Craniata</taxon>
        <taxon>Vertebrata</taxon>
        <taxon>Euteleostomi</taxon>
        <taxon>Actinopterygii</taxon>
        <taxon>Neopterygii</taxon>
        <taxon>Teleostei</taxon>
        <taxon>Neoteleostei</taxon>
        <taxon>Acanthomorphata</taxon>
        <taxon>Eupercaria</taxon>
        <taxon>Perciformes</taxon>
        <taxon>Cottioidei</taxon>
        <taxon>Zoarcales</taxon>
        <taxon>Zoarcidae</taxon>
        <taxon>Zoarcinae</taxon>
        <taxon>Zoarces</taxon>
    </lineage>
</organism>
<accession>A0AAW1FKD2</accession>
<name>A0AAW1FKD2_ZOAVI</name>